<dbReference type="EMBL" id="GDHC01014288">
    <property type="protein sequence ID" value="JAQ04341.1"/>
    <property type="molecule type" value="Transcribed_RNA"/>
</dbReference>
<sequence>MTVLRSASVHLAEAEAETLWIEYETHKFPSIQSVRELAFYLFSTFFGNSKEVFGQSSLSIDPTLSPDATHVDDHEENMNTTIKGNSNKDSMNSKFSDDEVTNVYMQTEKVLGTPAIAIHTEVVREYWFATAVLPRLGDLPVARAIGSTKRSATHDALLLAARKCFPRILHHLLRAELALAGYASVILSESVVEELPSSTV</sequence>
<proteinExistence type="predicted"/>
<evidence type="ECO:0000313" key="3">
    <source>
        <dbReference type="EMBL" id="JAQ04341.1"/>
    </source>
</evidence>
<reference evidence="2" key="1">
    <citation type="journal article" date="2014" name="PLoS ONE">
        <title>Transcriptome-Based Identification of ABC Transporters in the Western Tarnished Plant Bug Lygus hesperus.</title>
        <authorList>
            <person name="Hull J.J."/>
            <person name="Chaney K."/>
            <person name="Geib S.M."/>
            <person name="Fabrick J.A."/>
            <person name="Brent C.S."/>
            <person name="Walsh D."/>
            <person name="Lavine L.C."/>
        </authorList>
    </citation>
    <scope>NUCLEOTIDE SEQUENCE</scope>
</reference>
<dbReference type="AlphaFoldDB" id="A0A0A9X669"/>
<dbReference type="EMBL" id="GBHO01028493">
    <property type="protein sequence ID" value="JAG15111.1"/>
    <property type="molecule type" value="Transcribed_RNA"/>
</dbReference>
<feature type="region of interest" description="Disordered" evidence="1">
    <location>
        <begin position="69"/>
        <end position="91"/>
    </location>
</feature>
<name>A0A0A9X669_LYGHE</name>
<organism evidence="2">
    <name type="scientific">Lygus hesperus</name>
    <name type="common">Western plant bug</name>
    <dbReference type="NCBI Taxonomy" id="30085"/>
    <lineage>
        <taxon>Eukaryota</taxon>
        <taxon>Metazoa</taxon>
        <taxon>Ecdysozoa</taxon>
        <taxon>Arthropoda</taxon>
        <taxon>Hexapoda</taxon>
        <taxon>Insecta</taxon>
        <taxon>Pterygota</taxon>
        <taxon>Neoptera</taxon>
        <taxon>Paraneoptera</taxon>
        <taxon>Hemiptera</taxon>
        <taxon>Heteroptera</taxon>
        <taxon>Panheteroptera</taxon>
        <taxon>Cimicomorpha</taxon>
        <taxon>Miridae</taxon>
        <taxon>Mirini</taxon>
        <taxon>Lygus</taxon>
    </lineage>
</organism>
<protein>
    <submittedName>
        <fullName evidence="2">High-affinity zinc uptake system protein znuA</fullName>
    </submittedName>
</protein>
<evidence type="ECO:0000313" key="2">
    <source>
        <dbReference type="EMBL" id="JAG15111.1"/>
    </source>
</evidence>
<evidence type="ECO:0000256" key="1">
    <source>
        <dbReference type="SAM" id="MobiDB-lite"/>
    </source>
</evidence>
<feature type="compositionally biased region" description="Polar residues" evidence="1">
    <location>
        <begin position="78"/>
        <end position="91"/>
    </location>
</feature>
<gene>
    <name evidence="2" type="primary">znuA</name>
    <name evidence="2" type="ORF">CM83_7224</name>
    <name evidence="3" type="ORF">g.1775</name>
</gene>
<reference evidence="2" key="2">
    <citation type="submission" date="2014-07" db="EMBL/GenBank/DDBJ databases">
        <authorList>
            <person name="Hull J."/>
        </authorList>
    </citation>
    <scope>NUCLEOTIDE SEQUENCE</scope>
</reference>
<reference evidence="3" key="3">
    <citation type="journal article" date="2016" name="Gigascience">
        <title>De novo construction of an expanded transcriptome assembly for the western tarnished plant bug, Lygus hesperus.</title>
        <authorList>
            <person name="Tassone E.E."/>
            <person name="Geib S.M."/>
            <person name="Hall B."/>
            <person name="Fabrick J.A."/>
            <person name="Brent C.S."/>
            <person name="Hull J.J."/>
        </authorList>
    </citation>
    <scope>NUCLEOTIDE SEQUENCE</scope>
</reference>
<accession>A0A0A9X669</accession>